<evidence type="ECO:0000256" key="3">
    <source>
        <dbReference type="ARBA" id="ARBA00023163"/>
    </source>
</evidence>
<evidence type="ECO:0000256" key="2">
    <source>
        <dbReference type="ARBA" id="ARBA00023125"/>
    </source>
</evidence>
<dbReference type="EMBL" id="CP038015">
    <property type="protein sequence ID" value="QBP42657.1"/>
    <property type="molecule type" value="Genomic_DNA"/>
</dbReference>
<dbReference type="OrthoDB" id="9775106at2"/>
<evidence type="ECO:0000256" key="1">
    <source>
        <dbReference type="ARBA" id="ARBA00023015"/>
    </source>
</evidence>
<dbReference type="SMART" id="SM00354">
    <property type="entry name" value="HTH_LACI"/>
    <property type="match status" value="1"/>
</dbReference>
<dbReference type="GO" id="GO:0000976">
    <property type="term" value="F:transcription cis-regulatory region binding"/>
    <property type="evidence" value="ECO:0007669"/>
    <property type="project" value="TreeGrafter"/>
</dbReference>
<dbReference type="InterPro" id="IPR010982">
    <property type="entry name" value="Lambda_DNA-bd_dom_sf"/>
</dbReference>
<dbReference type="Gene3D" id="1.10.260.40">
    <property type="entry name" value="lambda repressor-like DNA-binding domains"/>
    <property type="match status" value="1"/>
</dbReference>
<dbReference type="Gene3D" id="3.40.50.2300">
    <property type="match status" value="2"/>
</dbReference>
<keyword evidence="2" id="KW-0238">DNA-binding</keyword>
<organism evidence="5 6">
    <name type="scientific">Paenisporosarcina antarctica</name>
    <dbReference type="NCBI Taxonomy" id="417367"/>
    <lineage>
        <taxon>Bacteria</taxon>
        <taxon>Bacillati</taxon>
        <taxon>Bacillota</taxon>
        <taxon>Bacilli</taxon>
        <taxon>Bacillales</taxon>
        <taxon>Caryophanaceae</taxon>
        <taxon>Paenisporosarcina</taxon>
    </lineage>
</organism>
<dbReference type="Proteomes" id="UP000294292">
    <property type="component" value="Chromosome"/>
</dbReference>
<evidence type="ECO:0000259" key="4">
    <source>
        <dbReference type="PROSITE" id="PS50932"/>
    </source>
</evidence>
<gene>
    <name evidence="5" type="ORF">E2636_16555</name>
</gene>
<evidence type="ECO:0000313" key="5">
    <source>
        <dbReference type="EMBL" id="QBP42657.1"/>
    </source>
</evidence>
<dbReference type="InterPro" id="IPR000843">
    <property type="entry name" value="HTH_LacI"/>
</dbReference>
<feature type="domain" description="HTH lacI-type" evidence="4">
    <location>
        <begin position="1"/>
        <end position="51"/>
    </location>
</feature>
<dbReference type="PROSITE" id="PS00356">
    <property type="entry name" value="HTH_LACI_1"/>
    <property type="match status" value="1"/>
</dbReference>
<dbReference type="PROSITE" id="PS50932">
    <property type="entry name" value="HTH_LACI_2"/>
    <property type="match status" value="1"/>
</dbReference>
<dbReference type="InterPro" id="IPR046335">
    <property type="entry name" value="LacI/GalR-like_sensor"/>
</dbReference>
<proteinExistence type="predicted"/>
<name>A0A4P7A1H4_9BACL</name>
<dbReference type="GO" id="GO:0003700">
    <property type="term" value="F:DNA-binding transcription factor activity"/>
    <property type="evidence" value="ECO:0007669"/>
    <property type="project" value="TreeGrafter"/>
</dbReference>
<reference evidence="5 6" key="1">
    <citation type="submission" date="2019-03" db="EMBL/GenBank/DDBJ databases">
        <title>Complete genome sequence of Paenisporosarcina antarctica CGMCC 1.6503T.</title>
        <authorList>
            <person name="Rong J.-C."/>
            <person name="Chi N.-Y."/>
            <person name="Zhang Q.-F."/>
        </authorList>
    </citation>
    <scope>NUCLEOTIDE SEQUENCE [LARGE SCALE GENOMIC DNA]</scope>
    <source>
        <strain evidence="5 6">CGMCC 1.6503</strain>
    </source>
</reference>
<dbReference type="SUPFAM" id="SSF53822">
    <property type="entry name" value="Periplasmic binding protein-like I"/>
    <property type="match status" value="1"/>
</dbReference>
<dbReference type="Pfam" id="PF00356">
    <property type="entry name" value="LacI"/>
    <property type="match status" value="1"/>
</dbReference>
<dbReference type="PANTHER" id="PTHR30146">
    <property type="entry name" value="LACI-RELATED TRANSCRIPTIONAL REPRESSOR"/>
    <property type="match status" value="1"/>
</dbReference>
<keyword evidence="6" id="KW-1185">Reference proteome</keyword>
<dbReference type="CDD" id="cd01392">
    <property type="entry name" value="HTH_LacI"/>
    <property type="match status" value="1"/>
</dbReference>
<dbReference type="PANTHER" id="PTHR30146:SF150">
    <property type="entry name" value="ARABINOSE METABOLISM TRANSCRIPTIONAL REPRESSOR"/>
    <property type="match status" value="1"/>
</dbReference>
<dbReference type="InterPro" id="IPR028082">
    <property type="entry name" value="Peripla_BP_I"/>
</dbReference>
<evidence type="ECO:0000313" key="6">
    <source>
        <dbReference type="Proteomes" id="UP000294292"/>
    </source>
</evidence>
<accession>A0A4P7A1H4</accession>
<sequence length="345" mass="39285">MKMDDIAKLASVSKSAVSLALSGKAGISKETREKILKIVKETGYIPRSMVKAEQVYRMNNSLRFLAIIDSTFVLEQYNKQPFFMELIHYIEEQSRLRGYSLLFSTIDISQFERDIRVLQKESEHNGIILLGTNLNKKQIEAVLAIQKNLVVLDNLVDELEVDFVVMNNIMGAYQACSYMVKQGHKHIGYVQSDFRMHNFESRKKGFEKAQNDLGFQLAEEDIFVLSPSILSAQEQFQKQIKERIKNNKALPTALFCENDYLAISVIKSLNELGLRVPEDISVVGFDNISESVIISPELTTVHVEKEMMATKAVEQVIRLINNTGNVRLKTIVDTRLTIRKSCKKV</sequence>
<dbReference type="RefSeq" id="WP_134211243.1">
    <property type="nucleotide sequence ID" value="NZ_CP038015.1"/>
</dbReference>
<keyword evidence="3" id="KW-0804">Transcription</keyword>
<keyword evidence="1" id="KW-0805">Transcription regulation</keyword>
<dbReference type="KEGG" id="panc:E2636_16555"/>
<dbReference type="AlphaFoldDB" id="A0A4P7A1H4"/>
<dbReference type="Pfam" id="PF13377">
    <property type="entry name" value="Peripla_BP_3"/>
    <property type="match status" value="1"/>
</dbReference>
<dbReference type="SUPFAM" id="SSF47413">
    <property type="entry name" value="lambda repressor-like DNA-binding domains"/>
    <property type="match status" value="1"/>
</dbReference>
<protein>
    <submittedName>
        <fullName evidence="5">LacI family transcriptional regulator</fullName>
    </submittedName>
</protein>